<dbReference type="GO" id="GO:0005509">
    <property type="term" value="F:calcium ion binding"/>
    <property type="evidence" value="ECO:0007669"/>
    <property type="project" value="InterPro"/>
</dbReference>
<dbReference type="SUPFAM" id="SSF56988">
    <property type="entry name" value="Anthrax protective antigen"/>
    <property type="match status" value="1"/>
</dbReference>
<dbReference type="CDD" id="cd00063">
    <property type="entry name" value="FN3"/>
    <property type="match status" value="5"/>
</dbReference>
<sequence length="2117" mass="226517">MIKLYLRLLLLLLVCTQPAWSQGVLDPNDPVVTYNPSNPPSQPAWGSIGKWVRTVRVSWNSDLYKCYVYKGMQFRLKYPKNFNPADTSKKYPIIVFFHGIGEDGSIYDNEYQLYHGGQKHMNAVESGAFDGFLLYPQVQYLYFGNTQYDYINELINNFFVPQLNVDPFRVMVEGLSGGGAATWDFLIRYPKLTAAATPISAALYTYDDYIQTWKYMPLWHFQGGVDKNPAPAVAQSIEASAQAAGANYKLKVYPTSGHGIWNTVWNEADYFPFMSRAHKANPWPLFGRTEFCPGEPVNATLGLTAGFDAYEWRKNGTVISGANSNTLAVTSFGTYDARIRSGSRWSPWSPIPVVIKEKAPTVTPNIQMEGLQSNVLPTPEGKDSVVLSLPEGYAAYRWLRSGSSDTLGTERTFTARTAGNYVALVRELYGCSSSLSQAFAVVNAAGTPAPDAASSLLGTGISKTQIRLNWSDKPSPLHNETAFEIYRAPAAGGPYTLTGKVNADVLTFTDNGLAASTTYYYIVRAVNNNGAAAVSNEASATTLADTNPPTAPGSLTASGSTRNSVFLTWTAATDDVGIDKYDIYINGKKTYTVPATTTSFAAYGLTYQQVYTFAVKARDVSGNESPASNQVSAAAVSNGLAYKYYHGSWTTLPNFNTLTPVKTGIISTVSNSPRTQTDNFGFVWEGYINIPVSGNYTFETYSDDGSKVYIGTPKYDPAATPLVNNDGVHGVRYREGTINLTQGMHPIVVTYFDGTGSDRITLYWKNTAHGVNSRQAIPASAFQESISLGAVPTAPNNVTVTAVSHNKLRINWNDRSNNETGFEVYRSTSSNGTYSIITTTGANVTSYTDSSLNANTNYYYRLKAINTYGSSAFSSTATGKTQPLPTIPAAPTNLVGTAVSGSGINLVWNDNSTNETAFEVYRSANNTSNYVLIATLAANAAAQASYADSGLFANAVYYYRVRAKNDGGNSAYTNAVNVTTLNALPAITGLSDKTMRYGTQLSYDINATDPDEEEVTLTTSNVPAFGTVASNGNGGILLTFSPGAGDQGVYSNIQVTATDQHGGVTNETFTLTVNNNYVPALNPIANVTLAEKAATIINLSSSDANGSDPTNWTATGLPAFANLAPEGNTAQLQLTPGYADAGTYPVTIKVDDGKGGFDTQSFTITVTDVNPNYALYINFTDGALQAGAPWNNTNKRPVQNDVFPDLKDNAGNSTGIALNVLSAWQNINGGVNTNNAGAYTGNNSGVYPDNVMGSNWWTTTVPQNIRFTGLNSQYKYSFTFFGSRAGLNSADNRIAGYTINGSTVTLNATNNSTQTITISNVRPDAQGGINIDMEATSGTFYAYLSAMVITATLDDSSAPAKPGHFAARNLGSGVRLSWTDQAYNETAYEIYRASAPAGPFTLLHTGAENDTAYTDATAASSQTWYYTMRALNGYGASPYTDTISISIPNKAPALAAIADVVIKTDATQQVALTATDAPGDVITLSATGLPGFITLQDNGNGNGTLNLAPTSGDIGKYTVEVKATDDKGNAGTQTFAVQVTDKNITSIYVNCNQVEPAGAPWNNFNALPNVNAGITNLKDETGAATSISVTVLDIFSGANNVGAVTGDESGVYPDAVMHTFFYDQSNSDRRIRISGLSAARKYNLVFFGSREAVADNRNTTYGAGGQTVTLNAASNTSNTVQLNGLTPDASGNIIFTVRQASGSFAAYLNALVIQSYVDDGTPLAPSNLTAVSDSRSSIRLNWADKSNNETGYQVWRSAAREGTYSLIATVGANVTTYTNTGLTENTVYYYKVRAVAGVLNSGYSNIVAGGTMAYGMYVNFTTTNLADAPWTNTGTLPYEGQSWNNLRDDAGSTTSVSLSITSNFTGTNPAGMQTGNNTGVYPDKVLAESYYTETDTARMLLSGLDQAKRYSFTFLGSRASGGTRITAYAIGSKVVTLDANDNTQNTVTINDVTPDGNGEIVVTVYTVLNYGYLNAMVVKAYPPEDSSNLQSLPYSGGTMARSSGGNVSLLGAISGAVVQPASKEESTDGITVENVYPNPFSNFINLYIRQQQPDTRVLVRLLDINGRLVMVKDLGIRGSGQYLERLELGNKQLNTGLYLLQILSDGKPVKTIKLMKH</sequence>
<dbReference type="InterPro" id="IPR013783">
    <property type="entry name" value="Ig-like_fold"/>
</dbReference>
<feature type="domain" description="Fibronectin type-III" evidence="3">
    <location>
        <begin position="452"/>
        <end position="545"/>
    </location>
</feature>
<dbReference type="InterPro" id="IPR037524">
    <property type="entry name" value="PA14/GLEYA"/>
</dbReference>
<dbReference type="PROSITE" id="PS50853">
    <property type="entry name" value="FN3"/>
    <property type="match status" value="6"/>
</dbReference>
<dbReference type="InterPro" id="IPR006644">
    <property type="entry name" value="Cadg"/>
</dbReference>
<evidence type="ECO:0000259" key="3">
    <source>
        <dbReference type="PROSITE" id="PS50853"/>
    </source>
</evidence>
<feature type="chain" id="PRO_5021823578" evidence="2">
    <location>
        <begin position="22"/>
        <end position="2117"/>
    </location>
</feature>
<dbReference type="InterPro" id="IPR029058">
    <property type="entry name" value="AB_hydrolase_fold"/>
</dbReference>
<dbReference type="Proteomes" id="UP000316778">
    <property type="component" value="Unassembled WGS sequence"/>
</dbReference>
<dbReference type="InterPro" id="IPR011658">
    <property type="entry name" value="PA14_dom"/>
</dbReference>
<dbReference type="Pfam" id="PF17963">
    <property type="entry name" value="Big_9"/>
    <property type="match status" value="1"/>
</dbReference>
<reference evidence="5 6" key="1">
    <citation type="journal article" date="2013" name="Stand. Genomic Sci.">
        <title>Genomic Encyclopedia of Type Strains, Phase I: The one thousand microbial genomes (KMG-I) project.</title>
        <authorList>
            <person name="Kyrpides N.C."/>
            <person name="Woyke T."/>
            <person name="Eisen J.A."/>
            <person name="Garrity G."/>
            <person name="Lilburn T.G."/>
            <person name="Beck B.J."/>
            <person name="Whitman W.B."/>
            <person name="Hugenholtz P."/>
            <person name="Klenk H.P."/>
        </authorList>
    </citation>
    <scope>NUCLEOTIDE SEQUENCE [LARGE SCALE GENOMIC DNA]</scope>
    <source>
        <strain evidence="5 6">DSM 13484</strain>
    </source>
</reference>
<accession>A0A562SM67</accession>
<dbReference type="PANTHER" id="PTHR46708">
    <property type="entry name" value="TENASCIN"/>
    <property type="match status" value="1"/>
</dbReference>
<evidence type="ECO:0000313" key="5">
    <source>
        <dbReference type="EMBL" id="TWI82372.1"/>
    </source>
</evidence>
<keyword evidence="6" id="KW-1185">Reference proteome</keyword>
<dbReference type="Gene3D" id="2.60.40.10">
    <property type="entry name" value="Immunoglobulins"/>
    <property type="match status" value="9"/>
</dbReference>
<dbReference type="SMART" id="SM00736">
    <property type="entry name" value="CADG"/>
    <property type="match status" value="1"/>
</dbReference>
<dbReference type="Pfam" id="PF07691">
    <property type="entry name" value="PA14"/>
    <property type="match status" value="1"/>
</dbReference>
<dbReference type="Gene3D" id="3.40.50.1820">
    <property type="entry name" value="alpha/beta hydrolase"/>
    <property type="match status" value="1"/>
</dbReference>
<keyword evidence="1" id="KW-0677">Repeat</keyword>
<dbReference type="Pfam" id="PF00041">
    <property type="entry name" value="fn3"/>
    <property type="match status" value="3"/>
</dbReference>
<proteinExistence type="predicted"/>
<dbReference type="SMART" id="SM00758">
    <property type="entry name" value="PA14"/>
    <property type="match status" value="1"/>
</dbReference>
<dbReference type="GO" id="GO:0016020">
    <property type="term" value="C:membrane"/>
    <property type="evidence" value="ECO:0007669"/>
    <property type="project" value="InterPro"/>
</dbReference>
<dbReference type="Pfam" id="PF05345">
    <property type="entry name" value="He_PIG"/>
    <property type="match status" value="2"/>
</dbReference>
<dbReference type="InterPro" id="IPR026444">
    <property type="entry name" value="Secre_tail"/>
</dbReference>
<dbReference type="SUPFAM" id="SSF49265">
    <property type="entry name" value="Fibronectin type III"/>
    <property type="match status" value="5"/>
</dbReference>
<evidence type="ECO:0000259" key="4">
    <source>
        <dbReference type="PROSITE" id="PS51820"/>
    </source>
</evidence>
<dbReference type="PROSITE" id="PS51820">
    <property type="entry name" value="PA14"/>
    <property type="match status" value="1"/>
</dbReference>
<protein>
    <submittedName>
        <fullName evidence="5">Fibronectin type III domain protein</fullName>
    </submittedName>
</protein>
<dbReference type="InterPro" id="IPR015919">
    <property type="entry name" value="Cadherin-like_sf"/>
</dbReference>
<feature type="domain" description="Fibronectin type-III" evidence="3">
    <location>
        <begin position="890"/>
        <end position="983"/>
    </location>
</feature>
<organism evidence="5 6">
    <name type="scientific">Chitinophaga japonensis</name>
    <name type="common">Flexibacter japonensis</name>
    <dbReference type="NCBI Taxonomy" id="104662"/>
    <lineage>
        <taxon>Bacteria</taxon>
        <taxon>Pseudomonadati</taxon>
        <taxon>Bacteroidota</taxon>
        <taxon>Chitinophagia</taxon>
        <taxon>Chitinophagales</taxon>
        <taxon>Chitinophagaceae</taxon>
        <taxon>Chitinophaga</taxon>
    </lineage>
</organism>
<feature type="domain" description="Fibronectin type-III" evidence="3">
    <location>
        <begin position="1358"/>
        <end position="1450"/>
    </location>
</feature>
<dbReference type="NCBIfam" id="TIGR04183">
    <property type="entry name" value="Por_Secre_tail"/>
    <property type="match status" value="1"/>
</dbReference>
<feature type="domain" description="PA14" evidence="4">
    <location>
        <begin position="635"/>
        <end position="781"/>
    </location>
</feature>
<dbReference type="Gene3D" id="2.60.120.380">
    <property type="match status" value="1"/>
</dbReference>
<dbReference type="PANTHER" id="PTHR46708:SF2">
    <property type="entry name" value="FIBRONECTIN TYPE-III DOMAIN-CONTAINING PROTEIN"/>
    <property type="match status" value="1"/>
</dbReference>
<feature type="signal peptide" evidence="2">
    <location>
        <begin position="1"/>
        <end position="21"/>
    </location>
</feature>
<dbReference type="EMBL" id="VLLG01000006">
    <property type="protein sequence ID" value="TWI82372.1"/>
    <property type="molecule type" value="Genomic_DNA"/>
</dbReference>
<evidence type="ECO:0000256" key="1">
    <source>
        <dbReference type="ARBA" id="ARBA00022737"/>
    </source>
</evidence>
<name>A0A562SM67_CHIJA</name>
<dbReference type="SUPFAM" id="SSF49313">
    <property type="entry name" value="Cadherin-like"/>
    <property type="match status" value="3"/>
</dbReference>
<feature type="domain" description="Fibronectin type-III" evidence="3">
    <location>
        <begin position="551"/>
        <end position="638"/>
    </location>
</feature>
<feature type="domain" description="Fibronectin type-III" evidence="3">
    <location>
        <begin position="1724"/>
        <end position="1814"/>
    </location>
</feature>
<dbReference type="Pfam" id="PF18962">
    <property type="entry name" value="Por_Secre_tail"/>
    <property type="match status" value="1"/>
</dbReference>
<dbReference type="SUPFAM" id="SSF53474">
    <property type="entry name" value="alpha/beta-Hydrolases"/>
    <property type="match status" value="1"/>
</dbReference>
<evidence type="ECO:0000313" key="6">
    <source>
        <dbReference type="Proteomes" id="UP000316778"/>
    </source>
</evidence>
<dbReference type="OrthoDB" id="9803616at2"/>
<feature type="domain" description="Fibronectin type-III" evidence="3">
    <location>
        <begin position="794"/>
        <end position="884"/>
    </location>
</feature>
<dbReference type="InterPro" id="IPR003961">
    <property type="entry name" value="FN3_dom"/>
</dbReference>
<keyword evidence="2" id="KW-0732">Signal</keyword>
<gene>
    <name evidence="5" type="ORF">LX66_4944</name>
</gene>
<evidence type="ECO:0000256" key="2">
    <source>
        <dbReference type="SAM" id="SignalP"/>
    </source>
</evidence>
<comment type="caution">
    <text evidence="5">The sequence shown here is derived from an EMBL/GenBank/DDBJ whole genome shotgun (WGS) entry which is preliminary data.</text>
</comment>
<dbReference type="InterPro" id="IPR050991">
    <property type="entry name" value="ECM_Regulatory_Proteins"/>
</dbReference>
<dbReference type="RefSeq" id="WP_145718406.1">
    <property type="nucleotide sequence ID" value="NZ_BAAAFY010000006.1"/>
</dbReference>
<dbReference type="SMART" id="SM00060">
    <property type="entry name" value="FN3"/>
    <property type="match status" value="6"/>
</dbReference>
<dbReference type="InterPro" id="IPR036116">
    <property type="entry name" value="FN3_sf"/>
</dbReference>